<dbReference type="GO" id="GO:0005737">
    <property type="term" value="C:cytoplasm"/>
    <property type="evidence" value="ECO:0007669"/>
    <property type="project" value="TreeGrafter"/>
</dbReference>
<keyword evidence="10" id="KW-1185">Reference proteome</keyword>
<dbReference type="SUPFAM" id="SSF52833">
    <property type="entry name" value="Thioredoxin-like"/>
    <property type="match status" value="1"/>
</dbReference>
<dbReference type="GO" id="GO:0045454">
    <property type="term" value="P:cell redox homeostasis"/>
    <property type="evidence" value="ECO:0007669"/>
    <property type="project" value="TreeGrafter"/>
</dbReference>
<keyword evidence="2 7" id="KW-0575">Peroxidase</keyword>
<dbReference type="InterPro" id="IPR013740">
    <property type="entry name" value="Redoxin"/>
</dbReference>
<dbReference type="InterPro" id="IPR036249">
    <property type="entry name" value="Thioredoxin-like_sf"/>
</dbReference>
<dbReference type="GO" id="GO:0008379">
    <property type="term" value="F:thioredoxin peroxidase activity"/>
    <property type="evidence" value="ECO:0007669"/>
    <property type="project" value="InterPro"/>
</dbReference>
<dbReference type="CDD" id="cd03013">
    <property type="entry name" value="PRX5_like"/>
    <property type="match status" value="1"/>
</dbReference>
<sequence length="183" mass="20053">MIRQLASNRAIFSIARYSTTFPNVVPTEPITMYDTQRNKVTTSDLFAKGKKVVLFGIPGAFTPVCTNKHVPSFLEKAKDLKGKHGITDVACVSVNDAFVMKAWQDQVAKESEDVLFLADPSGQFVKSIDLNIDLTNAGLGPRSKRFSMIVDDGKVVALNVEDSPGDFKNTGADKIIEQLTELK</sequence>
<dbReference type="Gene3D" id="3.40.30.10">
    <property type="entry name" value="Glutaredoxin"/>
    <property type="match status" value="1"/>
</dbReference>
<evidence type="ECO:0000313" key="9">
    <source>
        <dbReference type="EMBL" id="KAL0486230.1"/>
    </source>
</evidence>
<comment type="function">
    <text evidence="7">Thiol-specific peroxidase that catalyzes the reduction of hydrogen peroxide and organic hydroperoxides to water and alcohols, respectively. Plays a role in cell protection against oxidative stress by detoxifying peroxides.</text>
</comment>
<comment type="similarity">
    <text evidence="1 7">Belongs to the peroxiredoxin family. Prx5 subfamily.</text>
</comment>
<keyword evidence="3 7" id="KW-0049">Antioxidant</keyword>
<dbReference type="PANTHER" id="PTHR10430:SF16">
    <property type="entry name" value="PEROXIREDOXIN-5, MITOCHONDRIAL"/>
    <property type="match status" value="1"/>
</dbReference>
<evidence type="ECO:0000256" key="2">
    <source>
        <dbReference type="ARBA" id="ARBA00022559"/>
    </source>
</evidence>
<name>A0AAW2Z9U5_9EUKA</name>
<feature type="domain" description="Thioredoxin" evidence="8">
    <location>
        <begin position="21"/>
        <end position="183"/>
    </location>
</feature>
<dbReference type="EMBL" id="JAOPGA020001209">
    <property type="protein sequence ID" value="KAL0486230.1"/>
    <property type="molecule type" value="Genomic_DNA"/>
</dbReference>
<dbReference type="AlphaFoldDB" id="A0AAW2Z9U5"/>
<dbReference type="FunFam" id="3.40.30.10:FF:000020">
    <property type="entry name" value="Peroxiredoxin"/>
    <property type="match status" value="1"/>
</dbReference>
<dbReference type="Proteomes" id="UP001431209">
    <property type="component" value="Unassembled WGS sequence"/>
</dbReference>
<keyword evidence="5 7" id="KW-0676">Redox-active center</keyword>
<dbReference type="GO" id="GO:0042744">
    <property type="term" value="P:hydrogen peroxide catabolic process"/>
    <property type="evidence" value="ECO:0007669"/>
    <property type="project" value="TreeGrafter"/>
</dbReference>
<organism evidence="9 10">
    <name type="scientific">Acrasis kona</name>
    <dbReference type="NCBI Taxonomy" id="1008807"/>
    <lineage>
        <taxon>Eukaryota</taxon>
        <taxon>Discoba</taxon>
        <taxon>Heterolobosea</taxon>
        <taxon>Tetramitia</taxon>
        <taxon>Eutetramitia</taxon>
        <taxon>Acrasidae</taxon>
        <taxon>Acrasis</taxon>
    </lineage>
</organism>
<reference evidence="9 10" key="1">
    <citation type="submission" date="2024-03" db="EMBL/GenBank/DDBJ databases">
        <title>The Acrasis kona genome and developmental transcriptomes reveal deep origins of eukaryotic multicellular pathways.</title>
        <authorList>
            <person name="Sheikh S."/>
            <person name="Fu C.-J."/>
            <person name="Brown M.W."/>
            <person name="Baldauf S.L."/>
        </authorList>
    </citation>
    <scope>NUCLEOTIDE SEQUENCE [LARGE SCALE GENOMIC DNA]</scope>
    <source>
        <strain evidence="9 10">ATCC MYA-3509</strain>
    </source>
</reference>
<dbReference type="InterPro" id="IPR013766">
    <property type="entry name" value="Thioredoxin_domain"/>
</dbReference>
<comment type="caution">
    <text evidence="9">The sequence shown here is derived from an EMBL/GenBank/DDBJ whole genome shotgun (WGS) entry which is preliminary data.</text>
</comment>
<evidence type="ECO:0000256" key="6">
    <source>
        <dbReference type="PIRSR" id="PIRSR637944-1"/>
    </source>
</evidence>
<dbReference type="PROSITE" id="PS51352">
    <property type="entry name" value="THIOREDOXIN_2"/>
    <property type="match status" value="1"/>
</dbReference>
<dbReference type="GO" id="GO:0034599">
    <property type="term" value="P:cellular response to oxidative stress"/>
    <property type="evidence" value="ECO:0007669"/>
    <property type="project" value="InterPro"/>
</dbReference>
<gene>
    <name evidence="9" type="ORF">AKO1_001924</name>
</gene>
<protein>
    <submittedName>
        <fullName evidence="9">Peroxiredoxin</fullName>
    </submittedName>
</protein>
<evidence type="ECO:0000313" key="10">
    <source>
        <dbReference type="Proteomes" id="UP001431209"/>
    </source>
</evidence>
<accession>A0AAW2Z9U5</accession>
<evidence type="ECO:0000256" key="7">
    <source>
        <dbReference type="RuleBase" id="RU366011"/>
    </source>
</evidence>
<evidence type="ECO:0000256" key="5">
    <source>
        <dbReference type="ARBA" id="ARBA00023284"/>
    </source>
</evidence>
<evidence type="ECO:0000256" key="4">
    <source>
        <dbReference type="ARBA" id="ARBA00023002"/>
    </source>
</evidence>
<keyword evidence="4 7" id="KW-0560">Oxidoreductase</keyword>
<dbReference type="Pfam" id="PF08534">
    <property type="entry name" value="Redoxin"/>
    <property type="match status" value="1"/>
</dbReference>
<dbReference type="InterPro" id="IPR037944">
    <property type="entry name" value="PRX5-like"/>
</dbReference>
<proteinExistence type="inferred from homology"/>
<dbReference type="PANTHER" id="PTHR10430">
    <property type="entry name" value="PEROXIREDOXIN"/>
    <property type="match status" value="1"/>
</dbReference>
<feature type="active site" description="Cysteine sulfenic acid (-SOH) intermediate" evidence="6">
    <location>
        <position position="65"/>
    </location>
</feature>
<evidence type="ECO:0000256" key="3">
    <source>
        <dbReference type="ARBA" id="ARBA00022862"/>
    </source>
</evidence>
<evidence type="ECO:0000259" key="8">
    <source>
        <dbReference type="PROSITE" id="PS51352"/>
    </source>
</evidence>
<evidence type="ECO:0000256" key="1">
    <source>
        <dbReference type="ARBA" id="ARBA00010505"/>
    </source>
</evidence>